<evidence type="ECO:0000259" key="1">
    <source>
        <dbReference type="Pfam" id="PF01796"/>
    </source>
</evidence>
<evidence type="ECO:0000313" key="2">
    <source>
        <dbReference type="EMBL" id="MDS0281913.1"/>
    </source>
</evidence>
<sequence>MTGEEAAAWSHDAFCGAIEAGEPFYLACPEGHGSVPPRRVCPDCGAQSLTDRPLPETGRVQASTVVHVATAAFAESAPYVTAIADFGPVSLTGVVTETPPEEVEYGTEVTVGIERTDERARPTLVFEPK</sequence>
<dbReference type="RefSeq" id="WP_310899749.1">
    <property type="nucleotide sequence ID" value="NZ_JAMQOS010000002.1"/>
</dbReference>
<dbReference type="Pfam" id="PF01796">
    <property type="entry name" value="OB_ChsH2_C"/>
    <property type="match status" value="1"/>
</dbReference>
<organism evidence="2 3">
    <name type="scientific">Haloarcula onubensis</name>
    <dbReference type="NCBI Taxonomy" id="2950539"/>
    <lineage>
        <taxon>Archaea</taxon>
        <taxon>Methanobacteriati</taxon>
        <taxon>Methanobacteriota</taxon>
        <taxon>Stenosarchaea group</taxon>
        <taxon>Halobacteria</taxon>
        <taxon>Halobacteriales</taxon>
        <taxon>Haloarculaceae</taxon>
        <taxon>Haloarcula</taxon>
    </lineage>
</organism>
<protein>
    <submittedName>
        <fullName evidence="2">OB-fold domain-containing protein</fullName>
    </submittedName>
</protein>
<dbReference type="EMBL" id="JAMQOS010000002">
    <property type="protein sequence ID" value="MDS0281913.1"/>
    <property type="molecule type" value="Genomic_DNA"/>
</dbReference>
<dbReference type="Proteomes" id="UP001268864">
    <property type="component" value="Unassembled WGS sequence"/>
</dbReference>
<evidence type="ECO:0000313" key="3">
    <source>
        <dbReference type="Proteomes" id="UP001268864"/>
    </source>
</evidence>
<gene>
    <name evidence="2" type="ORF">NDI86_07235</name>
</gene>
<dbReference type="InterPro" id="IPR052513">
    <property type="entry name" value="Thioester_dehydratase-like"/>
</dbReference>
<accession>A0ABU2FMD3</accession>
<dbReference type="InterPro" id="IPR002878">
    <property type="entry name" value="ChsH2_C"/>
</dbReference>
<keyword evidence="3" id="KW-1185">Reference proteome</keyword>
<dbReference type="SUPFAM" id="SSF50249">
    <property type="entry name" value="Nucleic acid-binding proteins"/>
    <property type="match status" value="1"/>
</dbReference>
<name>A0ABU2FMD3_9EURY</name>
<dbReference type="PANTHER" id="PTHR34075">
    <property type="entry name" value="BLR3430 PROTEIN"/>
    <property type="match status" value="1"/>
</dbReference>
<feature type="domain" description="ChsH2 C-terminal OB-fold" evidence="1">
    <location>
        <begin position="52"/>
        <end position="111"/>
    </location>
</feature>
<proteinExistence type="predicted"/>
<dbReference type="PANTHER" id="PTHR34075:SF5">
    <property type="entry name" value="BLR3430 PROTEIN"/>
    <property type="match status" value="1"/>
</dbReference>
<comment type="caution">
    <text evidence="2">The sequence shown here is derived from an EMBL/GenBank/DDBJ whole genome shotgun (WGS) entry which is preliminary data.</text>
</comment>
<dbReference type="InterPro" id="IPR012340">
    <property type="entry name" value="NA-bd_OB-fold"/>
</dbReference>
<reference evidence="2 3" key="1">
    <citation type="submission" date="2022-06" db="EMBL/GenBank/DDBJ databases">
        <title>Halomicroarcula sp. a new haloarchaeum isolate from saline soil.</title>
        <authorList>
            <person name="Strakova D."/>
            <person name="Galisteo C."/>
            <person name="Sanchez-Porro C."/>
            <person name="Ventosa A."/>
        </authorList>
    </citation>
    <scope>NUCLEOTIDE SEQUENCE [LARGE SCALE GENOMIC DNA]</scope>
    <source>
        <strain evidence="2 3">S3CR25-11</strain>
    </source>
</reference>